<name>A0A3A9A9I3_9FIRM</name>
<dbReference type="AlphaFoldDB" id="A0A3A9A9I3"/>
<comment type="caution">
    <text evidence="1">The sequence shown here is derived from an EMBL/GenBank/DDBJ whole genome shotgun (WGS) entry which is preliminary data.</text>
</comment>
<evidence type="ECO:0000313" key="2">
    <source>
        <dbReference type="Proteomes" id="UP000280696"/>
    </source>
</evidence>
<dbReference type="EMBL" id="RAYQ01000033">
    <property type="protein sequence ID" value="RKI88037.1"/>
    <property type="molecule type" value="Genomic_DNA"/>
</dbReference>
<dbReference type="Proteomes" id="UP000280696">
    <property type="component" value="Unassembled WGS sequence"/>
</dbReference>
<organism evidence="1 2">
    <name type="scientific">Parablautia intestinalis</name>
    <dbReference type="NCBI Taxonomy" id="2320100"/>
    <lineage>
        <taxon>Bacteria</taxon>
        <taxon>Bacillati</taxon>
        <taxon>Bacillota</taxon>
        <taxon>Clostridia</taxon>
        <taxon>Lachnospirales</taxon>
        <taxon>Lachnospiraceae</taxon>
        <taxon>Parablautia</taxon>
    </lineage>
</organism>
<keyword evidence="2" id="KW-1185">Reference proteome</keyword>
<accession>A0A3A9A9I3</accession>
<sequence>MAWSGFLTPLEEALLQNRLPYPLLLEICQLLLDHGAEITEKYCEYFPNTCVWGIRSEMRILLRWNGLLIF</sequence>
<proteinExistence type="predicted"/>
<evidence type="ECO:0000313" key="1">
    <source>
        <dbReference type="EMBL" id="RKI88037.1"/>
    </source>
</evidence>
<reference evidence="1 2" key="1">
    <citation type="submission" date="2018-09" db="EMBL/GenBank/DDBJ databases">
        <title>Murine metabolic-syndrome-specific gut microbial biobank.</title>
        <authorList>
            <person name="Liu C."/>
        </authorList>
    </citation>
    <scope>NUCLEOTIDE SEQUENCE [LARGE SCALE GENOMIC DNA]</scope>
    <source>
        <strain evidence="1 2">0.1xD8-82</strain>
    </source>
</reference>
<gene>
    <name evidence="1" type="ORF">D7V94_20040</name>
</gene>
<protein>
    <submittedName>
        <fullName evidence="1">Uncharacterized protein</fullName>
    </submittedName>
</protein>